<evidence type="ECO:0000313" key="8">
    <source>
        <dbReference type="EMBL" id="MFB9887918.1"/>
    </source>
</evidence>
<comment type="subcellular location">
    <subcellularLocation>
        <location evidence="1">Cell membrane</location>
        <topology evidence="1">Multi-pass membrane protein</topology>
    </subcellularLocation>
</comment>
<gene>
    <name evidence="8" type="ORF">ACFFLH_16000</name>
</gene>
<name>A0ABV5ZF68_9GAMM</name>
<dbReference type="RefSeq" id="WP_051527661.1">
    <property type="nucleotide sequence ID" value="NZ_JBHLZN010000007.1"/>
</dbReference>
<feature type="transmembrane region" description="Helical" evidence="7">
    <location>
        <begin position="189"/>
        <end position="207"/>
    </location>
</feature>
<evidence type="ECO:0000256" key="6">
    <source>
        <dbReference type="ARBA" id="ARBA00023136"/>
    </source>
</evidence>
<accession>A0ABV5ZF68</accession>
<dbReference type="InterPro" id="IPR004937">
    <property type="entry name" value="Urea_transporter"/>
</dbReference>
<keyword evidence="5 7" id="KW-1133">Transmembrane helix</keyword>
<comment type="caution">
    <text evidence="8">The sequence shown here is derived from an EMBL/GenBank/DDBJ whole genome shotgun (WGS) entry which is preliminary data.</text>
</comment>
<dbReference type="InterPro" id="IPR029020">
    <property type="entry name" value="Ammonium/urea_transptr"/>
</dbReference>
<evidence type="ECO:0000256" key="4">
    <source>
        <dbReference type="ARBA" id="ARBA00022692"/>
    </source>
</evidence>
<sequence length="286" mass="30478">MLLLSLRFISYHLPLASLAGIAQIIFLPSPWAGLLCLLALSWLTPLYALGLSLGVISASLSAAALGAPAAAWRQGVYGFNGALVGLVLQLYFGWSPLLPWVQILAAALVTFIQLGLNAYRPLPIFTSPFILLTWLVLLLPLGLPEAAPLPAAASWLAGILLGISQVFFVASPLMALLLLGLLGWQHWRLPLYALLASCLGAGIATLLEVNPAQISQGLAGYNPVLAALAVQSLGPGWTILAIVLAALGSAWGLQQSWPMLTSPFVISSWLVLLSYHGWRYWQQGRS</sequence>
<organism evidence="8 9">
    <name type="scientific">Balneatrix alpica</name>
    <dbReference type="NCBI Taxonomy" id="75684"/>
    <lineage>
        <taxon>Bacteria</taxon>
        <taxon>Pseudomonadati</taxon>
        <taxon>Pseudomonadota</taxon>
        <taxon>Gammaproteobacteria</taxon>
        <taxon>Oceanospirillales</taxon>
        <taxon>Balneatrichaceae</taxon>
        <taxon>Balneatrix</taxon>
    </lineage>
</organism>
<comment type="similarity">
    <text evidence="2">Belongs to the urea transporter family.</text>
</comment>
<feature type="transmembrane region" description="Helical" evidence="7">
    <location>
        <begin position="12"/>
        <end position="40"/>
    </location>
</feature>
<feature type="transmembrane region" description="Helical" evidence="7">
    <location>
        <begin position="155"/>
        <end position="182"/>
    </location>
</feature>
<reference evidence="8 9" key="1">
    <citation type="submission" date="2024-09" db="EMBL/GenBank/DDBJ databases">
        <authorList>
            <person name="Sun Q."/>
            <person name="Mori K."/>
        </authorList>
    </citation>
    <scope>NUCLEOTIDE SEQUENCE [LARGE SCALE GENOMIC DNA]</scope>
    <source>
        <strain evidence="8 9">ATCC 51285</strain>
    </source>
</reference>
<feature type="transmembrane region" description="Helical" evidence="7">
    <location>
        <begin position="46"/>
        <end position="65"/>
    </location>
</feature>
<keyword evidence="4 7" id="KW-0812">Transmembrane</keyword>
<evidence type="ECO:0000256" key="7">
    <source>
        <dbReference type="SAM" id="Phobius"/>
    </source>
</evidence>
<evidence type="ECO:0000256" key="3">
    <source>
        <dbReference type="ARBA" id="ARBA00022475"/>
    </source>
</evidence>
<dbReference type="Pfam" id="PF03253">
    <property type="entry name" value="UT"/>
    <property type="match status" value="1"/>
</dbReference>
<feature type="transmembrane region" description="Helical" evidence="7">
    <location>
        <begin position="124"/>
        <end position="143"/>
    </location>
</feature>
<keyword evidence="9" id="KW-1185">Reference proteome</keyword>
<evidence type="ECO:0000256" key="1">
    <source>
        <dbReference type="ARBA" id="ARBA00004651"/>
    </source>
</evidence>
<proteinExistence type="inferred from homology"/>
<evidence type="ECO:0000256" key="5">
    <source>
        <dbReference type="ARBA" id="ARBA00022989"/>
    </source>
</evidence>
<dbReference type="Gene3D" id="1.10.3430.10">
    <property type="entry name" value="Ammonium transporter AmtB like domains"/>
    <property type="match status" value="1"/>
</dbReference>
<keyword evidence="6 7" id="KW-0472">Membrane</keyword>
<evidence type="ECO:0000256" key="2">
    <source>
        <dbReference type="ARBA" id="ARBA00005914"/>
    </source>
</evidence>
<keyword evidence="3" id="KW-1003">Cell membrane</keyword>
<protein>
    <submittedName>
        <fullName evidence="8">Urea transporter</fullName>
    </submittedName>
</protein>
<dbReference type="Proteomes" id="UP001589628">
    <property type="component" value="Unassembled WGS sequence"/>
</dbReference>
<evidence type="ECO:0000313" key="9">
    <source>
        <dbReference type="Proteomes" id="UP001589628"/>
    </source>
</evidence>
<dbReference type="EMBL" id="JBHLZN010000007">
    <property type="protein sequence ID" value="MFB9887918.1"/>
    <property type="molecule type" value="Genomic_DNA"/>
</dbReference>
<feature type="transmembrane region" description="Helical" evidence="7">
    <location>
        <begin position="259"/>
        <end position="278"/>
    </location>
</feature>
<dbReference type="PANTHER" id="PTHR10464:SF4">
    <property type="entry name" value="UREA TRANSPORTER"/>
    <property type="match status" value="1"/>
</dbReference>
<feature type="transmembrane region" description="Helical" evidence="7">
    <location>
        <begin position="227"/>
        <end position="247"/>
    </location>
</feature>
<dbReference type="PANTHER" id="PTHR10464">
    <property type="entry name" value="UREA TRANSPORTER"/>
    <property type="match status" value="1"/>
</dbReference>